<feature type="non-terminal residue" evidence="1">
    <location>
        <position position="1"/>
    </location>
</feature>
<accession>A0A5J9TN78</accession>
<comment type="caution">
    <text evidence="1">The sequence shown here is derived from an EMBL/GenBank/DDBJ whole genome shotgun (WGS) entry which is preliminary data.</text>
</comment>
<reference evidence="1 2" key="1">
    <citation type="journal article" date="2019" name="Sci. Rep.">
        <title>A high-quality genome of Eragrostis curvula grass provides insights into Poaceae evolution and supports new strategies to enhance forage quality.</title>
        <authorList>
            <person name="Carballo J."/>
            <person name="Santos B.A.C.M."/>
            <person name="Zappacosta D."/>
            <person name="Garbus I."/>
            <person name="Selva J.P."/>
            <person name="Gallo C.A."/>
            <person name="Diaz A."/>
            <person name="Albertini E."/>
            <person name="Caccamo M."/>
            <person name="Echenique V."/>
        </authorList>
    </citation>
    <scope>NUCLEOTIDE SEQUENCE [LARGE SCALE GENOMIC DNA]</scope>
    <source>
        <strain evidence="2">cv. Victoria</strain>
        <tissue evidence="1">Leaf</tissue>
    </source>
</reference>
<dbReference type="Gramene" id="TVU12745">
    <property type="protein sequence ID" value="TVU12745"/>
    <property type="gene ID" value="EJB05_46401"/>
</dbReference>
<dbReference type="AlphaFoldDB" id="A0A5J9TN78"/>
<gene>
    <name evidence="1" type="ORF">EJB05_46401</name>
</gene>
<protein>
    <submittedName>
        <fullName evidence="1">Uncharacterized protein</fullName>
    </submittedName>
</protein>
<dbReference type="EMBL" id="RWGY01000039">
    <property type="protein sequence ID" value="TVU12745.1"/>
    <property type="molecule type" value="Genomic_DNA"/>
</dbReference>
<name>A0A5J9TN78_9POAL</name>
<evidence type="ECO:0000313" key="2">
    <source>
        <dbReference type="Proteomes" id="UP000324897"/>
    </source>
</evidence>
<organism evidence="1 2">
    <name type="scientific">Eragrostis curvula</name>
    <name type="common">weeping love grass</name>
    <dbReference type="NCBI Taxonomy" id="38414"/>
    <lineage>
        <taxon>Eukaryota</taxon>
        <taxon>Viridiplantae</taxon>
        <taxon>Streptophyta</taxon>
        <taxon>Embryophyta</taxon>
        <taxon>Tracheophyta</taxon>
        <taxon>Spermatophyta</taxon>
        <taxon>Magnoliopsida</taxon>
        <taxon>Liliopsida</taxon>
        <taxon>Poales</taxon>
        <taxon>Poaceae</taxon>
        <taxon>PACMAD clade</taxon>
        <taxon>Chloridoideae</taxon>
        <taxon>Eragrostideae</taxon>
        <taxon>Eragrostidinae</taxon>
        <taxon>Eragrostis</taxon>
    </lineage>
</organism>
<evidence type="ECO:0000313" key="1">
    <source>
        <dbReference type="EMBL" id="TVU12745.1"/>
    </source>
</evidence>
<dbReference type="Proteomes" id="UP000324897">
    <property type="component" value="Chromosome 3"/>
</dbReference>
<proteinExistence type="predicted"/>
<keyword evidence="2" id="KW-1185">Reference proteome</keyword>
<sequence>MAPLVLEADWSTCVRVPTPEYTIEIQPKVNMCQAKASFNFSRQKEGGKRRRDQQSCREEELDQAFIKGTWMFSIVGTYVLVNNEEAHRMTS</sequence>